<evidence type="ECO:0000256" key="2">
    <source>
        <dbReference type="ARBA" id="ARBA00022737"/>
    </source>
</evidence>
<organism evidence="7 8">
    <name type="scientific">Mizuhopecten yessoensis</name>
    <name type="common">Japanese scallop</name>
    <name type="synonym">Patinopecten yessoensis</name>
    <dbReference type="NCBI Taxonomy" id="6573"/>
    <lineage>
        <taxon>Eukaryota</taxon>
        <taxon>Metazoa</taxon>
        <taxon>Spiralia</taxon>
        <taxon>Lophotrochozoa</taxon>
        <taxon>Mollusca</taxon>
        <taxon>Bivalvia</taxon>
        <taxon>Autobranchia</taxon>
        <taxon>Pteriomorphia</taxon>
        <taxon>Pectinida</taxon>
        <taxon>Pectinoidea</taxon>
        <taxon>Pectinidae</taxon>
        <taxon>Mizuhopecten</taxon>
    </lineage>
</organism>
<feature type="chain" id="PRO_5012035608" evidence="6">
    <location>
        <begin position="22"/>
        <end position="212"/>
    </location>
</feature>
<dbReference type="InterPro" id="IPR036055">
    <property type="entry name" value="LDL_receptor-like_sf"/>
</dbReference>
<keyword evidence="5" id="KW-1133">Transmembrane helix</keyword>
<dbReference type="PANTHER" id="PTHR16311:SF3">
    <property type="entry name" value="THROMBOSPONDIN TYPE-1 DOMAIN-CONTAINING PROTEIN 1"/>
    <property type="match status" value="1"/>
</dbReference>
<keyword evidence="5" id="KW-0472">Membrane</keyword>
<keyword evidence="8" id="KW-1185">Reference proteome</keyword>
<dbReference type="FunFam" id="2.20.100.10:FF:000007">
    <property type="entry name" value="Thrombospondin 1"/>
    <property type="match status" value="1"/>
</dbReference>
<dbReference type="PROSITE" id="PS50068">
    <property type="entry name" value="LDLRA_2"/>
    <property type="match status" value="1"/>
</dbReference>
<dbReference type="SMART" id="SM00192">
    <property type="entry name" value="LDLa"/>
    <property type="match status" value="1"/>
</dbReference>
<proteinExistence type="predicted"/>
<keyword evidence="2" id="KW-0677">Repeat</keyword>
<dbReference type="InterPro" id="IPR002172">
    <property type="entry name" value="LDrepeatLR_classA_rpt"/>
</dbReference>
<dbReference type="Pfam" id="PF00090">
    <property type="entry name" value="TSP_1"/>
    <property type="match status" value="2"/>
</dbReference>
<dbReference type="GO" id="GO:0071944">
    <property type="term" value="C:cell periphery"/>
    <property type="evidence" value="ECO:0007669"/>
    <property type="project" value="TreeGrafter"/>
</dbReference>
<keyword evidence="6" id="KW-0732">Signal</keyword>
<dbReference type="InterPro" id="IPR023415">
    <property type="entry name" value="LDLR_class-A_CS"/>
</dbReference>
<keyword evidence="1" id="KW-0245">EGF-like domain</keyword>
<dbReference type="PRINTS" id="PR01705">
    <property type="entry name" value="TSP1REPEAT"/>
</dbReference>
<feature type="transmembrane region" description="Helical" evidence="5">
    <location>
        <begin position="191"/>
        <end position="210"/>
    </location>
</feature>
<sequence length="212" mass="23736">MRNSIVAIAILLCYTIHVASSEKEWMTWTEWTACSTTCEFGLRQRVSRLENEDGSMSNSTRTDHASCLNDVMCPVAGNWTSWTPWSHCSMPCGMGQQKRVRHCANPSPAYKGANCAGPDEQTQECKKQRCPPIPPDFSMDMCADEHRMFLCRSAIQCVNKTFVCDRKVHCHDGSDEMSCYRYHSSKASVSLQNLVSTVITTALCLVFVVLSS</sequence>
<feature type="disulfide bond" evidence="4">
    <location>
        <begin position="164"/>
        <end position="179"/>
    </location>
</feature>
<evidence type="ECO:0000256" key="5">
    <source>
        <dbReference type="SAM" id="Phobius"/>
    </source>
</evidence>
<dbReference type="EMBL" id="NEDP02001908">
    <property type="protein sequence ID" value="OWF52200.1"/>
    <property type="molecule type" value="Genomic_DNA"/>
</dbReference>
<dbReference type="AlphaFoldDB" id="A0A210QTZ9"/>
<keyword evidence="5" id="KW-0812">Transmembrane</keyword>
<dbReference type="SMART" id="SM00209">
    <property type="entry name" value="TSP1"/>
    <property type="match status" value="2"/>
</dbReference>
<dbReference type="CDD" id="cd00112">
    <property type="entry name" value="LDLa"/>
    <property type="match status" value="1"/>
</dbReference>
<evidence type="ECO:0000256" key="6">
    <source>
        <dbReference type="SAM" id="SignalP"/>
    </source>
</evidence>
<dbReference type="InterPro" id="IPR000884">
    <property type="entry name" value="TSP1_rpt"/>
</dbReference>
<reference evidence="7 8" key="1">
    <citation type="journal article" date="2017" name="Nat. Ecol. Evol.">
        <title>Scallop genome provides insights into evolution of bilaterian karyotype and development.</title>
        <authorList>
            <person name="Wang S."/>
            <person name="Zhang J."/>
            <person name="Jiao W."/>
            <person name="Li J."/>
            <person name="Xun X."/>
            <person name="Sun Y."/>
            <person name="Guo X."/>
            <person name="Huan P."/>
            <person name="Dong B."/>
            <person name="Zhang L."/>
            <person name="Hu X."/>
            <person name="Sun X."/>
            <person name="Wang J."/>
            <person name="Zhao C."/>
            <person name="Wang Y."/>
            <person name="Wang D."/>
            <person name="Huang X."/>
            <person name="Wang R."/>
            <person name="Lv J."/>
            <person name="Li Y."/>
            <person name="Zhang Z."/>
            <person name="Liu B."/>
            <person name="Lu W."/>
            <person name="Hui Y."/>
            <person name="Liang J."/>
            <person name="Zhou Z."/>
            <person name="Hou R."/>
            <person name="Li X."/>
            <person name="Liu Y."/>
            <person name="Li H."/>
            <person name="Ning X."/>
            <person name="Lin Y."/>
            <person name="Zhao L."/>
            <person name="Xing Q."/>
            <person name="Dou J."/>
            <person name="Li Y."/>
            <person name="Mao J."/>
            <person name="Guo H."/>
            <person name="Dou H."/>
            <person name="Li T."/>
            <person name="Mu C."/>
            <person name="Jiang W."/>
            <person name="Fu Q."/>
            <person name="Fu X."/>
            <person name="Miao Y."/>
            <person name="Liu J."/>
            <person name="Yu Q."/>
            <person name="Li R."/>
            <person name="Liao H."/>
            <person name="Li X."/>
            <person name="Kong Y."/>
            <person name="Jiang Z."/>
            <person name="Chourrout D."/>
            <person name="Li R."/>
            <person name="Bao Z."/>
        </authorList>
    </citation>
    <scope>NUCLEOTIDE SEQUENCE [LARGE SCALE GENOMIC DNA]</scope>
    <source>
        <strain evidence="7 8">PY_sf001</strain>
    </source>
</reference>
<dbReference type="STRING" id="6573.A0A210QTZ9"/>
<dbReference type="InterPro" id="IPR038877">
    <property type="entry name" value="THSD1"/>
</dbReference>
<comment type="caution">
    <text evidence="4">Lacks conserved residue(s) required for the propagation of feature annotation.</text>
</comment>
<dbReference type="SUPFAM" id="SSF57424">
    <property type="entry name" value="LDL receptor-like module"/>
    <property type="match status" value="1"/>
</dbReference>
<accession>A0A210QTZ9</accession>
<dbReference type="Pfam" id="PF00057">
    <property type="entry name" value="Ldl_recept_a"/>
    <property type="match status" value="1"/>
</dbReference>
<feature type="signal peptide" evidence="6">
    <location>
        <begin position="1"/>
        <end position="21"/>
    </location>
</feature>
<evidence type="ECO:0000256" key="4">
    <source>
        <dbReference type="PROSITE-ProRule" id="PRU00124"/>
    </source>
</evidence>
<dbReference type="OrthoDB" id="6051778at2759"/>
<evidence type="ECO:0000313" key="7">
    <source>
        <dbReference type="EMBL" id="OWF52200.1"/>
    </source>
</evidence>
<dbReference type="Gene3D" id="4.10.400.10">
    <property type="entry name" value="Low-density Lipoprotein Receptor"/>
    <property type="match status" value="1"/>
</dbReference>
<name>A0A210QTZ9_MIZYE</name>
<gene>
    <name evidence="7" type="ORF">KP79_PYT20099</name>
</gene>
<dbReference type="SUPFAM" id="SSF82895">
    <property type="entry name" value="TSP-1 type 1 repeat"/>
    <property type="match status" value="2"/>
</dbReference>
<evidence type="ECO:0000256" key="1">
    <source>
        <dbReference type="ARBA" id="ARBA00022536"/>
    </source>
</evidence>
<dbReference type="PANTHER" id="PTHR16311">
    <property type="entry name" value="THROMBOSPONDIN TYPE I DOMAIN-CONTAINING 1"/>
    <property type="match status" value="1"/>
</dbReference>
<dbReference type="PROSITE" id="PS50092">
    <property type="entry name" value="TSP1"/>
    <property type="match status" value="2"/>
</dbReference>
<dbReference type="Gene3D" id="2.20.100.10">
    <property type="entry name" value="Thrombospondin type-1 (TSP1) repeat"/>
    <property type="match status" value="2"/>
</dbReference>
<dbReference type="InterPro" id="IPR036383">
    <property type="entry name" value="TSP1_rpt_sf"/>
</dbReference>
<comment type="caution">
    <text evidence="7">The sequence shown here is derived from an EMBL/GenBank/DDBJ whole genome shotgun (WGS) entry which is preliminary data.</text>
</comment>
<evidence type="ECO:0000256" key="3">
    <source>
        <dbReference type="ARBA" id="ARBA00023157"/>
    </source>
</evidence>
<dbReference type="Proteomes" id="UP000242188">
    <property type="component" value="Unassembled WGS sequence"/>
</dbReference>
<keyword evidence="3 4" id="KW-1015">Disulfide bond</keyword>
<evidence type="ECO:0000313" key="8">
    <source>
        <dbReference type="Proteomes" id="UP000242188"/>
    </source>
</evidence>
<protein>
    <submittedName>
        <fullName evidence="7">Hemicentin-1</fullName>
    </submittedName>
</protein>
<dbReference type="PROSITE" id="PS01209">
    <property type="entry name" value="LDLRA_1"/>
    <property type="match status" value="1"/>
</dbReference>